<protein>
    <submittedName>
        <fullName evidence="9">Carboxy-terminal-processing protease</fullName>
        <ecNumber evidence="9">3.4.21.102</ecNumber>
    </submittedName>
</protein>
<keyword evidence="7" id="KW-1133">Transmembrane helix</keyword>
<dbReference type="SUPFAM" id="SSF52096">
    <property type="entry name" value="ClpP/crotonase"/>
    <property type="match status" value="1"/>
</dbReference>
<evidence type="ECO:0000313" key="9">
    <source>
        <dbReference type="EMBL" id="CUQ68219.1"/>
    </source>
</evidence>
<dbReference type="Pfam" id="PF22694">
    <property type="entry name" value="CtpB_N-like"/>
    <property type="match status" value="1"/>
</dbReference>
<keyword evidence="7" id="KW-0812">Transmembrane</keyword>
<dbReference type="Proteomes" id="UP000066284">
    <property type="component" value="Chromosome 1"/>
</dbReference>
<keyword evidence="4 5" id="KW-0720">Serine protease</keyword>
<dbReference type="PROSITE" id="PS50106">
    <property type="entry name" value="PDZ"/>
    <property type="match status" value="1"/>
</dbReference>
<dbReference type="SMART" id="SM00228">
    <property type="entry name" value="PDZ"/>
    <property type="match status" value="1"/>
</dbReference>
<keyword evidence="3 5" id="KW-0378">Hydrolase</keyword>
<dbReference type="PANTHER" id="PTHR32060:SF30">
    <property type="entry name" value="CARBOXY-TERMINAL PROCESSING PROTEASE CTPA"/>
    <property type="match status" value="1"/>
</dbReference>
<feature type="region of interest" description="Disordered" evidence="6">
    <location>
        <begin position="373"/>
        <end position="433"/>
    </location>
</feature>
<proteinExistence type="inferred from homology"/>
<dbReference type="GO" id="GO:0030288">
    <property type="term" value="C:outer membrane-bounded periplasmic space"/>
    <property type="evidence" value="ECO:0007669"/>
    <property type="project" value="TreeGrafter"/>
</dbReference>
<dbReference type="Gene3D" id="2.30.42.10">
    <property type="match status" value="1"/>
</dbReference>
<dbReference type="GO" id="GO:0004252">
    <property type="term" value="F:serine-type endopeptidase activity"/>
    <property type="evidence" value="ECO:0007669"/>
    <property type="project" value="UniProtKB-EC"/>
</dbReference>
<dbReference type="Pfam" id="PF17820">
    <property type="entry name" value="PDZ_6"/>
    <property type="match status" value="1"/>
</dbReference>
<dbReference type="GO" id="GO:0006508">
    <property type="term" value="P:proteolysis"/>
    <property type="evidence" value="ECO:0007669"/>
    <property type="project" value="UniProtKB-KW"/>
</dbReference>
<dbReference type="EC" id="3.4.21.102" evidence="9"/>
<dbReference type="InterPro" id="IPR041489">
    <property type="entry name" value="PDZ_6"/>
</dbReference>
<sequence length="458" mass="49471">MMEQQPRRRSWVVWPMIAIALLGGILIGKGWERTGYASETYEELKTFSEVLNQIQRHYVDETKPKELIQGAIRGMLATLDPHSAYMTPEMYKEMQVETKGEFGGVGIQIGVKDNRLAVIAPIEGTPAHRAGIKAGDFIVKVNDETTKDLSLMDAVQKMRGPKGSKVSLTVQREGTPEPLVFTLVRDTIKIESVKSKVIENNLGYVRLTQFQESTGKDLAKAIKQFKEQKVQGVIIDLRNNPGGLLTAAVDVSEQFLPSGKLIVYTKSRDGKKDEWFAKAKDHLDNLPLIVLVNEGSASASEIVAGALQDWGRAVVVGTTSFGKGSVQTILALGDGSGLRLTTAKYYTPKGRTIQSTGITPDIVVKAPQPVVAKATENQSQAGEKDSEGKGGKSPAGAGKDQASPVGKSSDEVGAKTGTTPPVATAEAGTDLSIEEDVQLQKAVELLKTWKIFKELKPS</sequence>
<evidence type="ECO:0000256" key="1">
    <source>
        <dbReference type="ARBA" id="ARBA00009179"/>
    </source>
</evidence>
<dbReference type="InterPro" id="IPR036034">
    <property type="entry name" value="PDZ_sf"/>
</dbReference>
<dbReference type="InterPro" id="IPR029045">
    <property type="entry name" value="ClpP/crotonase-like_dom_sf"/>
</dbReference>
<evidence type="ECO:0000256" key="3">
    <source>
        <dbReference type="ARBA" id="ARBA00022801"/>
    </source>
</evidence>
<organism evidence="9 10">
    <name type="scientific">Candidatus Nitrospira inopinata</name>
    <dbReference type="NCBI Taxonomy" id="1715989"/>
    <lineage>
        <taxon>Bacteria</taxon>
        <taxon>Pseudomonadati</taxon>
        <taxon>Nitrospirota</taxon>
        <taxon>Nitrospiria</taxon>
        <taxon>Nitrospirales</taxon>
        <taxon>Nitrospiraceae</taxon>
        <taxon>Nitrospira</taxon>
    </lineage>
</organism>
<dbReference type="AlphaFoldDB" id="A0A0S4L0D6"/>
<dbReference type="KEGG" id="nio:NITINOP_3247"/>
<dbReference type="PANTHER" id="PTHR32060">
    <property type="entry name" value="TAIL-SPECIFIC PROTEASE"/>
    <property type="match status" value="1"/>
</dbReference>
<dbReference type="Pfam" id="PF03572">
    <property type="entry name" value="Peptidase_S41"/>
    <property type="match status" value="1"/>
</dbReference>
<evidence type="ECO:0000256" key="5">
    <source>
        <dbReference type="RuleBase" id="RU004404"/>
    </source>
</evidence>
<evidence type="ECO:0000256" key="2">
    <source>
        <dbReference type="ARBA" id="ARBA00022670"/>
    </source>
</evidence>
<evidence type="ECO:0000256" key="6">
    <source>
        <dbReference type="SAM" id="MobiDB-lite"/>
    </source>
</evidence>
<dbReference type="FunFam" id="2.30.42.10:FF:000063">
    <property type="entry name" value="Peptidase, S41 family"/>
    <property type="match status" value="1"/>
</dbReference>
<dbReference type="EMBL" id="LN885086">
    <property type="protein sequence ID" value="CUQ68219.1"/>
    <property type="molecule type" value="Genomic_DNA"/>
</dbReference>
<keyword evidence="7" id="KW-0472">Membrane</keyword>
<dbReference type="CDD" id="cd06782">
    <property type="entry name" value="cpPDZ_CPP-like"/>
    <property type="match status" value="1"/>
</dbReference>
<dbReference type="NCBIfam" id="TIGR00225">
    <property type="entry name" value="prc"/>
    <property type="match status" value="1"/>
</dbReference>
<evidence type="ECO:0000256" key="7">
    <source>
        <dbReference type="SAM" id="Phobius"/>
    </source>
</evidence>
<dbReference type="STRING" id="1715989.NITINOP_3247"/>
<accession>A0A0S4L0D6</accession>
<evidence type="ECO:0000259" key="8">
    <source>
        <dbReference type="PROSITE" id="PS50106"/>
    </source>
</evidence>
<reference evidence="10" key="1">
    <citation type="submission" date="2015-09" db="EMBL/GenBank/DDBJ databases">
        <authorList>
            <person name="Daims H."/>
        </authorList>
    </citation>
    <scope>NUCLEOTIDE SEQUENCE [LARGE SCALE GENOMIC DNA]</scope>
</reference>
<keyword evidence="10" id="KW-1185">Reference proteome</keyword>
<name>A0A0S4L0D6_9BACT</name>
<dbReference type="InterPro" id="IPR001478">
    <property type="entry name" value="PDZ"/>
</dbReference>
<dbReference type="Gene3D" id="3.90.226.10">
    <property type="entry name" value="2-enoyl-CoA Hydratase, Chain A, domain 1"/>
    <property type="match status" value="1"/>
</dbReference>
<dbReference type="GO" id="GO:0007165">
    <property type="term" value="P:signal transduction"/>
    <property type="evidence" value="ECO:0007669"/>
    <property type="project" value="TreeGrafter"/>
</dbReference>
<dbReference type="InterPro" id="IPR004447">
    <property type="entry name" value="Peptidase_S41A"/>
</dbReference>
<dbReference type="InterPro" id="IPR055210">
    <property type="entry name" value="CtpA/B_N"/>
</dbReference>
<feature type="domain" description="PDZ" evidence="8">
    <location>
        <begin position="91"/>
        <end position="159"/>
    </location>
</feature>
<dbReference type="CDD" id="cd07560">
    <property type="entry name" value="Peptidase_S41_CPP"/>
    <property type="match status" value="1"/>
</dbReference>
<feature type="transmembrane region" description="Helical" evidence="7">
    <location>
        <begin position="12"/>
        <end position="31"/>
    </location>
</feature>
<dbReference type="SMART" id="SM00245">
    <property type="entry name" value="TSPc"/>
    <property type="match status" value="1"/>
</dbReference>
<dbReference type="InterPro" id="IPR005151">
    <property type="entry name" value="Tail-specific_protease"/>
</dbReference>
<evidence type="ECO:0000256" key="4">
    <source>
        <dbReference type="ARBA" id="ARBA00022825"/>
    </source>
</evidence>
<evidence type="ECO:0000313" key="10">
    <source>
        <dbReference type="Proteomes" id="UP000066284"/>
    </source>
</evidence>
<dbReference type="SUPFAM" id="SSF50156">
    <property type="entry name" value="PDZ domain-like"/>
    <property type="match status" value="1"/>
</dbReference>
<dbReference type="FunFam" id="3.90.226.10:FF:000029">
    <property type="entry name" value="Peptidase, S41 family"/>
    <property type="match status" value="1"/>
</dbReference>
<dbReference type="Gene3D" id="3.30.750.44">
    <property type="match status" value="1"/>
</dbReference>
<comment type="similarity">
    <text evidence="1 5">Belongs to the peptidase S41A family.</text>
</comment>
<gene>
    <name evidence="9" type="primary">ctpA</name>
    <name evidence="9" type="ORF">NITINOP_3247</name>
</gene>
<keyword evidence="2 5" id="KW-0645">Protease</keyword>